<dbReference type="NCBIfam" id="TIGR03317">
    <property type="entry name" value="ygfZ_signature"/>
    <property type="match status" value="1"/>
</dbReference>
<dbReference type="InterPro" id="IPR045179">
    <property type="entry name" value="YgfZ/GcvT"/>
</dbReference>
<keyword evidence="1" id="KW-0809">Transit peptide</keyword>
<accession>A0A255ESE8</accession>
<dbReference type="SUPFAM" id="SSF101790">
    <property type="entry name" value="Aminomethyltransferase beta-barrel domain"/>
    <property type="match status" value="1"/>
</dbReference>
<keyword evidence="4" id="KW-1185">Reference proteome</keyword>
<evidence type="ECO:0000313" key="4">
    <source>
        <dbReference type="Proteomes" id="UP000216300"/>
    </source>
</evidence>
<dbReference type="EMBL" id="NMVJ01000001">
    <property type="protein sequence ID" value="OYN92525.1"/>
    <property type="molecule type" value="Genomic_DNA"/>
</dbReference>
<feature type="domain" description="Aminomethyltransferase C-terminal" evidence="2">
    <location>
        <begin position="242"/>
        <end position="303"/>
    </location>
</feature>
<comment type="caution">
    <text evidence="3">The sequence shown here is derived from an EMBL/GenBank/DDBJ whole genome shotgun (WGS) entry which is preliminary data.</text>
</comment>
<organism evidence="3 4">
    <name type="scientific">Parenemella sanctibonifatiensis</name>
    <dbReference type="NCBI Taxonomy" id="2016505"/>
    <lineage>
        <taxon>Bacteria</taxon>
        <taxon>Bacillati</taxon>
        <taxon>Actinomycetota</taxon>
        <taxon>Actinomycetes</taxon>
        <taxon>Propionibacteriales</taxon>
        <taxon>Propionibacteriaceae</taxon>
        <taxon>Parenemella</taxon>
    </lineage>
</organism>
<proteinExistence type="predicted"/>
<dbReference type="InterPro" id="IPR029043">
    <property type="entry name" value="GcvT/YgfZ_C"/>
</dbReference>
<dbReference type="OrthoDB" id="9796287at2"/>
<evidence type="ECO:0000313" key="3">
    <source>
        <dbReference type="EMBL" id="OYN92525.1"/>
    </source>
</evidence>
<dbReference type="InterPro" id="IPR027266">
    <property type="entry name" value="TrmE/GcvT-like"/>
</dbReference>
<dbReference type="SUPFAM" id="SSF103025">
    <property type="entry name" value="Folate-binding domain"/>
    <property type="match status" value="1"/>
</dbReference>
<name>A0A255ESE8_9ACTN</name>
<evidence type="ECO:0000259" key="2">
    <source>
        <dbReference type="Pfam" id="PF08669"/>
    </source>
</evidence>
<evidence type="ECO:0000256" key="1">
    <source>
        <dbReference type="ARBA" id="ARBA00022946"/>
    </source>
</evidence>
<gene>
    <name evidence="3" type="ORF">CGZ91_03315</name>
</gene>
<reference evidence="3 4" key="1">
    <citation type="submission" date="2017-07" db="EMBL/GenBank/DDBJ databases">
        <title>Draft whole genome sequences of clinical Proprionibacteriaceae strains.</title>
        <authorList>
            <person name="Bernier A.-M."/>
            <person name="Bernard K."/>
            <person name="Domingo M.-C."/>
        </authorList>
    </citation>
    <scope>NUCLEOTIDE SEQUENCE [LARGE SCALE GENOMIC DNA]</scope>
    <source>
        <strain evidence="3 4">NML 150081</strain>
    </source>
</reference>
<dbReference type="Proteomes" id="UP000216300">
    <property type="component" value="Unassembled WGS sequence"/>
</dbReference>
<dbReference type="Pfam" id="PF08669">
    <property type="entry name" value="GCV_T_C"/>
    <property type="match status" value="1"/>
</dbReference>
<dbReference type="PANTHER" id="PTHR22602:SF0">
    <property type="entry name" value="TRANSFERASE CAF17, MITOCHONDRIAL-RELATED"/>
    <property type="match status" value="1"/>
</dbReference>
<protein>
    <submittedName>
        <fullName evidence="3">Folate-binding protein YgfZ</fullName>
    </submittedName>
</protein>
<dbReference type="InterPro" id="IPR017703">
    <property type="entry name" value="YgfZ/GCV_T_CS"/>
</dbReference>
<dbReference type="RefSeq" id="WP_094452495.1">
    <property type="nucleotide sequence ID" value="NZ_NMVJ01000001.1"/>
</dbReference>
<dbReference type="GO" id="GO:0016226">
    <property type="term" value="P:iron-sulfur cluster assembly"/>
    <property type="evidence" value="ECO:0007669"/>
    <property type="project" value="TreeGrafter"/>
</dbReference>
<dbReference type="Gene3D" id="3.30.1360.120">
    <property type="entry name" value="Probable tRNA modification gtpase trme, domain 1"/>
    <property type="match status" value="1"/>
</dbReference>
<dbReference type="PANTHER" id="PTHR22602">
    <property type="entry name" value="TRANSFERASE CAF17, MITOCHONDRIAL-RELATED"/>
    <property type="match status" value="1"/>
</dbReference>
<dbReference type="InterPro" id="IPR013977">
    <property type="entry name" value="GcvT_C"/>
</dbReference>
<sequence length="326" mass="35306">MMSVMVEAGVDAGAVWHLGDPNKEQRLMERAADGDGTVVVDLSHRDVVQVSGPDRLSWLHDLTSQELRALPAGVGTTALLLSARGHIEHAMQLVDDGENTWIHTEPGAGEALAGFLDSMRFMLRVEVTQRTPDLAVIWSIGTPPASLPEHLITRSAADSLGGREAFVPRDHVADFLGHFDHQAGVWAYEARRIAAGVPRLGCETDHRTIPNELGLWGTHLEKGCYRGQETVARVHNLGRPPRRLVLLHLDGSVDELPAHGTEVFHEGKKIGFVGSAARHYELGPVALGVVRRGVPADAELLVDAELSAAQEPLVDPEVGLHIKPKL</sequence>
<dbReference type="AlphaFoldDB" id="A0A255ESE8"/>